<feature type="region of interest" description="Disordered" evidence="1">
    <location>
        <begin position="1"/>
        <end position="183"/>
    </location>
</feature>
<organism evidence="2 3">
    <name type="scientific">Cerrena zonata</name>
    <dbReference type="NCBI Taxonomy" id="2478898"/>
    <lineage>
        <taxon>Eukaryota</taxon>
        <taxon>Fungi</taxon>
        <taxon>Dikarya</taxon>
        <taxon>Basidiomycota</taxon>
        <taxon>Agaricomycotina</taxon>
        <taxon>Agaricomycetes</taxon>
        <taxon>Polyporales</taxon>
        <taxon>Cerrenaceae</taxon>
        <taxon>Cerrena</taxon>
    </lineage>
</organism>
<evidence type="ECO:0000313" key="2">
    <source>
        <dbReference type="EMBL" id="KAK7678118.1"/>
    </source>
</evidence>
<dbReference type="EMBL" id="JASBNA010000077">
    <property type="protein sequence ID" value="KAK7678118.1"/>
    <property type="molecule type" value="Genomic_DNA"/>
</dbReference>
<keyword evidence="3" id="KW-1185">Reference proteome</keyword>
<feature type="compositionally biased region" description="Pro residues" evidence="1">
    <location>
        <begin position="78"/>
        <end position="88"/>
    </location>
</feature>
<proteinExistence type="predicted"/>
<comment type="caution">
    <text evidence="2">The sequence shown here is derived from an EMBL/GenBank/DDBJ whole genome shotgun (WGS) entry which is preliminary data.</text>
</comment>
<feature type="compositionally biased region" description="Low complexity" evidence="1">
    <location>
        <begin position="407"/>
        <end position="441"/>
    </location>
</feature>
<dbReference type="Proteomes" id="UP001385951">
    <property type="component" value="Unassembled WGS sequence"/>
</dbReference>
<gene>
    <name evidence="2" type="ORF">QCA50_018911</name>
</gene>
<accession>A0AAW0FBQ8</accession>
<name>A0AAW0FBQ8_9APHY</name>
<evidence type="ECO:0008006" key="4">
    <source>
        <dbReference type="Google" id="ProtNLM"/>
    </source>
</evidence>
<feature type="region of interest" description="Disordered" evidence="1">
    <location>
        <begin position="407"/>
        <end position="471"/>
    </location>
</feature>
<feature type="compositionally biased region" description="Basic and acidic residues" evidence="1">
    <location>
        <begin position="461"/>
        <end position="471"/>
    </location>
</feature>
<evidence type="ECO:0000256" key="1">
    <source>
        <dbReference type="SAM" id="MobiDB-lite"/>
    </source>
</evidence>
<sequence>MGPRALHGPDSNTRLRNAGINPDGGQLPGIWTEETRAQFAEQLAMNTRRALMAPPNGGAHHPPRAAAGAVPERGPPDDGGPPAPPNRVPPAGNGPAGGDPPGGGPPGGGPPNGHDDSESNTSDPEDEDENQRDIPPHRGGNAPIRENTPGQANTPGRRMNARSPTPFDGVNPPHTFYQPPNYVGRYDEGHFQNASATDWIRQAVRDKLGTPSQDLPALRQLKLTLSGTYDGKDDIDIFDSWMSQICQWMRLARLCGPELDSERVDVLGTLLTGDALQWYNSVIDNPNRLDLAWDFESALVALYTRFVHQSTVLTATERFEGVRYTRNGGAVQLANQLNLYGSRMVITPDAYTIRRRFWAALPDEISTTMGRVMGLSAEQTSLNELVRIAAQIENSIRADIITKRMRTATTGNSSGSTPSSQNSAVNNGSTNNRNTLPTPNRSGLNERDRSRRLPPSRFHPRFPERQPDRPD</sequence>
<evidence type="ECO:0000313" key="3">
    <source>
        <dbReference type="Proteomes" id="UP001385951"/>
    </source>
</evidence>
<protein>
    <recommendedName>
        <fullName evidence="4">Gag protein</fullName>
    </recommendedName>
</protein>
<dbReference type="AlphaFoldDB" id="A0AAW0FBQ8"/>
<reference evidence="2 3" key="1">
    <citation type="submission" date="2022-09" db="EMBL/GenBank/DDBJ databases">
        <authorList>
            <person name="Palmer J.M."/>
        </authorList>
    </citation>
    <scope>NUCLEOTIDE SEQUENCE [LARGE SCALE GENOMIC DNA]</scope>
    <source>
        <strain evidence="2 3">DSM 7382</strain>
    </source>
</reference>
<feature type="compositionally biased region" description="Low complexity" evidence="1">
    <location>
        <begin position="53"/>
        <end position="71"/>
    </location>
</feature>